<reference evidence="1 2" key="1">
    <citation type="submission" date="2022-06" db="EMBL/GenBank/DDBJ databases">
        <title>A taxonomic note on the genus Prevotella: Description of four novel genera and emended description of the genera Hallella and Xylanibacter.</title>
        <authorList>
            <person name="Hitch T.C.A."/>
        </authorList>
    </citation>
    <scope>NUCLEOTIDE SEQUENCE [LARGE SCALE GENOMIC DNA]</scope>
    <source>
        <strain evidence="1 2">DSM 100619</strain>
    </source>
</reference>
<dbReference type="InterPro" id="IPR023168">
    <property type="entry name" value="GatB_Yqey_C_2"/>
</dbReference>
<gene>
    <name evidence="1" type="ORF">NG821_01400</name>
</gene>
<evidence type="ECO:0000313" key="1">
    <source>
        <dbReference type="EMBL" id="MCO6024511.1"/>
    </source>
</evidence>
<dbReference type="RefSeq" id="WP_252759875.1">
    <property type="nucleotide sequence ID" value="NZ_JAMXLY010000003.1"/>
</dbReference>
<dbReference type="Pfam" id="PF09424">
    <property type="entry name" value="YqeY"/>
    <property type="match status" value="1"/>
</dbReference>
<dbReference type="PANTHER" id="PTHR28055:SF1">
    <property type="entry name" value="ALTERED INHERITANCE OF MITOCHONDRIA PROTEIN 41, MITOCHONDRIAL"/>
    <property type="match status" value="1"/>
</dbReference>
<name>A0ABT1BTV6_9BACT</name>
<dbReference type="InterPro" id="IPR042184">
    <property type="entry name" value="YqeY/Aim41_N"/>
</dbReference>
<dbReference type="Gene3D" id="1.10.1510.10">
    <property type="entry name" value="Uncharacterised protein YqeY/AIM41 PF09424, N-terminal domain"/>
    <property type="match status" value="1"/>
</dbReference>
<comment type="caution">
    <text evidence="1">The sequence shown here is derived from an EMBL/GenBank/DDBJ whole genome shotgun (WGS) entry which is preliminary data.</text>
</comment>
<dbReference type="SUPFAM" id="SSF89095">
    <property type="entry name" value="GatB/YqeY motif"/>
    <property type="match status" value="1"/>
</dbReference>
<dbReference type="PANTHER" id="PTHR28055">
    <property type="entry name" value="ALTERED INHERITANCE OF MITOCHONDRIA PROTEIN 41, MITOCHONDRIAL"/>
    <property type="match status" value="1"/>
</dbReference>
<organism evidence="1 2">
    <name type="scientific">Segatella cerevisiae</name>
    <dbReference type="NCBI Taxonomy" id="2053716"/>
    <lineage>
        <taxon>Bacteria</taxon>
        <taxon>Pseudomonadati</taxon>
        <taxon>Bacteroidota</taxon>
        <taxon>Bacteroidia</taxon>
        <taxon>Bacteroidales</taxon>
        <taxon>Prevotellaceae</taxon>
        <taxon>Segatella</taxon>
    </lineage>
</organism>
<dbReference type="InterPro" id="IPR003789">
    <property type="entry name" value="Asn/Gln_tRNA_amidoTrase-B-like"/>
</dbReference>
<dbReference type="EMBL" id="JAMXLY010000003">
    <property type="protein sequence ID" value="MCO6024511.1"/>
    <property type="molecule type" value="Genomic_DNA"/>
</dbReference>
<sequence>MTLFDQISLDIQKAMKAKDKVRLETLRNIKKEFLEAKTAPGSDGTLSDEKGLKIIQKLVKQGKDDAQLFKTNNRQALADESMAQVEVMEEYLPKQMSEADIEAKVKEIIASLGASSMKDMGKVMKEANKEMAGRAEGRVISGIVRKLLA</sequence>
<keyword evidence="2" id="KW-1185">Reference proteome</keyword>
<protein>
    <submittedName>
        <fullName evidence="1">GatB/YqeY domain-containing protein</fullName>
    </submittedName>
</protein>
<accession>A0ABT1BTV6</accession>
<dbReference type="Gene3D" id="1.10.10.410">
    <property type="match status" value="1"/>
</dbReference>
<proteinExistence type="predicted"/>
<evidence type="ECO:0000313" key="2">
    <source>
        <dbReference type="Proteomes" id="UP001204015"/>
    </source>
</evidence>
<dbReference type="Proteomes" id="UP001204015">
    <property type="component" value="Unassembled WGS sequence"/>
</dbReference>
<dbReference type="InterPro" id="IPR019004">
    <property type="entry name" value="YqeY/Aim41"/>
</dbReference>